<dbReference type="PANTHER" id="PTHR10383">
    <property type="entry name" value="SERINE INCORPORATOR"/>
    <property type="match status" value="1"/>
</dbReference>
<evidence type="ECO:0000256" key="7">
    <source>
        <dbReference type="SAM" id="Phobius"/>
    </source>
</evidence>
<keyword evidence="4 7" id="KW-1133">Transmembrane helix</keyword>
<feature type="region of interest" description="Disordered" evidence="6">
    <location>
        <begin position="1"/>
        <end position="72"/>
    </location>
</feature>
<keyword evidence="9" id="KW-1185">Reference proteome</keyword>
<gene>
    <name evidence="8" type="ORF">LSAA_7023</name>
</gene>
<organism evidence="8 9">
    <name type="scientific">Lepeophtheirus salmonis</name>
    <name type="common">Salmon louse</name>
    <name type="synonym">Caligus salmonis</name>
    <dbReference type="NCBI Taxonomy" id="72036"/>
    <lineage>
        <taxon>Eukaryota</taxon>
        <taxon>Metazoa</taxon>
        <taxon>Ecdysozoa</taxon>
        <taxon>Arthropoda</taxon>
        <taxon>Crustacea</taxon>
        <taxon>Multicrustacea</taxon>
        <taxon>Hexanauplia</taxon>
        <taxon>Copepoda</taxon>
        <taxon>Siphonostomatoida</taxon>
        <taxon>Caligidae</taxon>
        <taxon>Lepeophtheirus</taxon>
    </lineage>
</organism>
<feature type="transmembrane region" description="Helical" evidence="7">
    <location>
        <begin position="385"/>
        <end position="403"/>
    </location>
</feature>
<dbReference type="Gene3D" id="1.10.472.80">
    <property type="entry name" value="Ypt/Rab-GAP domain of gyp1p, domain 3"/>
    <property type="match status" value="1"/>
</dbReference>
<sequence>MMLSSSRLSSSSRHHTATTRASSTSFWRKTGKPIPGRPNPSSRPPSNSSTISSHPHQHHFVAPHHAASPLKSSTARFQDYESSVSDAWDIRDDEGDDPILMSIPHANTFTKIMLLPKLIIPQNDTALKTDEVQSSTHNKRVKIEKLLENSSINLDQLRKLAWSGLSPGIRNKIWRILCGYLPPNHSNRGEDVVSRKREEYQRYVEQYFLKREEQDASHQDTYLFLHEYLPEGRNSVCPDIDLGNDLTEQQRDIIEADSFWCLTKPGIQLKVKQLEELIKRIDAELHFSSSFLMKFKDEILRRKDFHTVLMFLQNLPTAKWGDEEIELIVAEAYQLSYLFADAPSHLRSHQKWTFGGRRYSFWIMERCASAACCQALTNRIKSPKCYYFFLLILTSSLMGSMMFSNTQSKLMSIFRDFNATCIDLELNDDDCQELTGYSALYKISCPVATFFLLLSGLSIRFPCIHQGFWFCKTVLLFLTILASFLIPITHFRELRDFWIYLTLTGNCIYVFLILYAIIDSLKRFLKCYRNILGEVFASIGVLIIWITSIVGLFILHGNKCFTMAMILSANSGLSLITLFAASFARMKVMNEGRLIESGIVSLYVAYWTWSCLAISPISEPEWMHFKFFSGNRTCGSTSHNLERTCLFVTAFMLMILTVFYFFHGTLDDSKSGVDMEHSHHHRSSNARIVILNPERSVERDKDSSQNSSFSLPAFYAVLSLALMFMTAQLTGWSVPDDIIHFGRKSWYAVGFKMIVAWVISGIYLTYLLVPSELFHFSNRASTISSTIFLRSPLLRRQGQDITGPQTSHI</sequence>
<dbReference type="InterPro" id="IPR035969">
    <property type="entry name" value="Rab-GAP_TBC_sf"/>
</dbReference>
<evidence type="ECO:0000256" key="1">
    <source>
        <dbReference type="ARBA" id="ARBA00004141"/>
    </source>
</evidence>
<dbReference type="OrthoDB" id="6498741at2759"/>
<feature type="transmembrane region" description="Helical" evidence="7">
    <location>
        <begin position="439"/>
        <end position="457"/>
    </location>
</feature>
<dbReference type="Gene3D" id="1.10.10.750">
    <property type="entry name" value="Ypt/Rab-GAP domain of gyp1p, domain 1"/>
    <property type="match status" value="1"/>
</dbReference>
<comment type="similarity">
    <text evidence="2">Belongs to the TDE1 family.</text>
</comment>
<dbReference type="PANTHER" id="PTHR10383:SF9">
    <property type="entry name" value="SERINE INCORPORATOR, ISOFORM F"/>
    <property type="match status" value="1"/>
</dbReference>
<dbReference type="Proteomes" id="UP000675881">
    <property type="component" value="Chromosome 3"/>
</dbReference>
<protein>
    <submittedName>
        <fullName evidence="8">TBC1D22</fullName>
    </submittedName>
</protein>
<feature type="transmembrane region" description="Helical" evidence="7">
    <location>
        <begin position="645"/>
        <end position="662"/>
    </location>
</feature>
<evidence type="ECO:0000313" key="9">
    <source>
        <dbReference type="Proteomes" id="UP000675881"/>
    </source>
</evidence>
<evidence type="ECO:0000313" key="8">
    <source>
        <dbReference type="EMBL" id="CAF2902935.1"/>
    </source>
</evidence>
<feature type="transmembrane region" description="Helical" evidence="7">
    <location>
        <begin position="746"/>
        <end position="769"/>
    </location>
</feature>
<dbReference type="InterPro" id="IPR005016">
    <property type="entry name" value="TDE1/TMS"/>
</dbReference>
<feature type="compositionally biased region" description="Low complexity" evidence="6">
    <location>
        <begin position="44"/>
        <end position="54"/>
    </location>
</feature>
<evidence type="ECO:0000256" key="6">
    <source>
        <dbReference type="SAM" id="MobiDB-lite"/>
    </source>
</evidence>
<dbReference type="GO" id="GO:0016020">
    <property type="term" value="C:membrane"/>
    <property type="evidence" value="ECO:0007669"/>
    <property type="project" value="UniProtKB-SubCell"/>
</dbReference>
<dbReference type="EMBL" id="HG994582">
    <property type="protein sequence ID" value="CAF2902935.1"/>
    <property type="molecule type" value="Genomic_DNA"/>
</dbReference>
<feature type="transmembrane region" description="Helical" evidence="7">
    <location>
        <begin position="530"/>
        <end position="555"/>
    </location>
</feature>
<dbReference type="AlphaFoldDB" id="A0A7R8CRH3"/>
<keyword evidence="3 7" id="KW-0812">Transmembrane</keyword>
<name>A0A7R8CRH3_LEPSM</name>
<keyword evidence="5 7" id="KW-0472">Membrane</keyword>
<reference evidence="8" key="1">
    <citation type="submission" date="2021-02" db="EMBL/GenBank/DDBJ databases">
        <authorList>
            <person name="Bekaert M."/>
        </authorList>
    </citation>
    <scope>NUCLEOTIDE SEQUENCE</scope>
    <source>
        <strain evidence="8">IoA-00</strain>
    </source>
</reference>
<evidence type="ECO:0000256" key="4">
    <source>
        <dbReference type="ARBA" id="ARBA00022989"/>
    </source>
</evidence>
<evidence type="ECO:0000256" key="5">
    <source>
        <dbReference type="ARBA" id="ARBA00023136"/>
    </source>
</evidence>
<dbReference type="Pfam" id="PF03348">
    <property type="entry name" value="Serinc"/>
    <property type="match status" value="1"/>
</dbReference>
<accession>A0A7R8CRH3</accession>
<feature type="transmembrane region" description="Helical" evidence="7">
    <location>
        <begin position="561"/>
        <end position="584"/>
    </location>
</feature>
<feature type="transmembrane region" description="Helical" evidence="7">
    <location>
        <begin position="469"/>
        <end position="491"/>
    </location>
</feature>
<comment type="subcellular location">
    <subcellularLocation>
        <location evidence="1">Membrane</location>
        <topology evidence="1">Multi-pass membrane protein</topology>
    </subcellularLocation>
</comment>
<dbReference type="SUPFAM" id="SSF47923">
    <property type="entry name" value="Ypt/Rab-GAP domain of gyp1p"/>
    <property type="match status" value="2"/>
</dbReference>
<evidence type="ECO:0000256" key="3">
    <source>
        <dbReference type="ARBA" id="ARBA00022692"/>
    </source>
</evidence>
<proteinExistence type="inferred from homology"/>
<feature type="transmembrane region" description="Helical" evidence="7">
    <location>
        <begin position="497"/>
        <end position="518"/>
    </location>
</feature>
<feature type="compositionally biased region" description="Low complexity" evidence="6">
    <location>
        <begin position="1"/>
        <end position="11"/>
    </location>
</feature>
<feature type="transmembrane region" description="Helical" evidence="7">
    <location>
        <begin position="713"/>
        <end position="734"/>
    </location>
</feature>
<evidence type="ECO:0000256" key="2">
    <source>
        <dbReference type="ARBA" id="ARBA00006665"/>
    </source>
</evidence>